<organism evidence="2 3">
    <name type="scientific">Portunus trituberculatus</name>
    <name type="common">Swimming crab</name>
    <name type="synonym">Neptunus trituberculatus</name>
    <dbReference type="NCBI Taxonomy" id="210409"/>
    <lineage>
        <taxon>Eukaryota</taxon>
        <taxon>Metazoa</taxon>
        <taxon>Ecdysozoa</taxon>
        <taxon>Arthropoda</taxon>
        <taxon>Crustacea</taxon>
        <taxon>Multicrustacea</taxon>
        <taxon>Malacostraca</taxon>
        <taxon>Eumalacostraca</taxon>
        <taxon>Eucarida</taxon>
        <taxon>Decapoda</taxon>
        <taxon>Pleocyemata</taxon>
        <taxon>Brachyura</taxon>
        <taxon>Eubrachyura</taxon>
        <taxon>Portunoidea</taxon>
        <taxon>Portunidae</taxon>
        <taxon>Portuninae</taxon>
        <taxon>Portunus</taxon>
    </lineage>
</organism>
<evidence type="ECO:0000256" key="1">
    <source>
        <dbReference type="SAM" id="MobiDB-lite"/>
    </source>
</evidence>
<name>A0A5B7DB32_PORTR</name>
<feature type="compositionally biased region" description="Basic residues" evidence="1">
    <location>
        <begin position="38"/>
        <end position="49"/>
    </location>
</feature>
<sequence>MRADGGNNNVFRTTADVSHRRRDEGGREGGNVAGKAGRGVKGRQRKKRAASPPDGIARSPRSASQPAGKTCPSHPCNVFFVSDKAVWTPHLSLT</sequence>
<accession>A0A5B7DB32</accession>
<dbReference type="AlphaFoldDB" id="A0A5B7DB32"/>
<dbReference type="Proteomes" id="UP000324222">
    <property type="component" value="Unassembled WGS sequence"/>
</dbReference>
<dbReference type="EMBL" id="VSRR010000669">
    <property type="protein sequence ID" value="MPC18316.1"/>
    <property type="molecule type" value="Genomic_DNA"/>
</dbReference>
<feature type="compositionally biased region" description="Basic and acidic residues" evidence="1">
    <location>
        <begin position="17"/>
        <end position="27"/>
    </location>
</feature>
<reference evidence="2 3" key="1">
    <citation type="submission" date="2019-05" db="EMBL/GenBank/DDBJ databases">
        <title>Another draft genome of Portunus trituberculatus and its Hox gene families provides insights of decapod evolution.</title>
        <authorList>
            <person name="Jeong J.-H."/>
            <person name="Song I."/>
            <person name="Kim S."/>
            <person name="Choi T."/>
            <person name="Kim D."/>
            <person name="Ryu S."/>
            <person name="Kim W."/>
        </authorList>
    </citation>
    <scope>NUCLEOTIDE SEQUENCE [LARGE SCALE GENOMIC DNA]</scope>
    <source>
        <tissue evidence="2">Muscle</tissue>
    </source>
</reference>
<gene>
    <name evidence="2" type="ORF">E2C01_011195</name>
</gene>
<evidence type="ECO:0000313" key="2">
    <source>
        <dbReference type="EMBL" id="MPC18316.1"/>
    </source>
</evidence>
<protein>
    <submittedName>
        <fullName evidence="2">Uncharacterized protein</fullName>
    </submittedName>
</protein>
<proteinExistence type="predicted"/>
<feature type="compositionally biased region" description="Polar residues" evidence="1">
    <location>
        <begin position="1"/>
        <end position="16"/>
    </location>
</feature>
<comment type="caution">
    <text evidence="2">The sequence shown here is derived from an EMBL/GenBank/DDBJ whole genome shotgun (WGS) entry which is preliminary data.</text>
</comment>
<feature type="region of interest" description="Disordered" evidence="1">
    <location>
        <begin position="1"/>
        <end position="74"/>
    </location>
</feature>
<evidence type="ECO:0000313" key="3">
    <source>
        <dbReference type="Proteomes" id="UP000324222"/>
    </source>
</evidence>
<keyword evidence="3" id="KW-1185">Reference proteome</keyword>
<feature type="compositionally biased region" description="Gly residues" evidence="1">
    <location>
        <begin position="28"/>
        <end position="37"/>
    </location>
</feature>